<accession>A0A4U5LZP9</accession>
<dbReference type="Proteomes" id="UP000298663">
    <property type="component" value="Unassembled WGS sequence"/>
</dbReference>
<gene>
    <name evidence="1" type="ORF">L596_028885</name>
</gene>
<comment type="caution">
    <text evidence="1">The sequence shown here is derived from an EMBL/GenBank/DDBJ whole genome shotgun (WGS) entry which is preliminary data.</text>
</comment>
<evidence type="ECO:0000313" key="1">
    <source>
        <dbReference type="EMBL" id="TKR61830.1"/>
    </source>
</evidence>
<proteinExistence type="predicted"/>
<evidence type="ECO:0000313" key="2">
    <source>
        <dbReference type="Proteomes" id="UP000298663"/>
    </source>
</evidence>
<reference evidence="1 2" key="2">
    <citation type="journal article" date="2019" name="G3 (Bethesda)">
        <title>Hybrid Assembly of the Genome of the Entomopathogenic Nematode Steinernema carpocapsae Identifies the X-Chromosome.</title>
        <authorList>
            <person name="Serra L."/>
            <person name="Macchietto M."/>
            <person name="Macias-Munoz A."/>
            <person name="McGill C.J."/>
            <person name="Rodriguez I.M."/>
            <person name="Rodriguez B."/>
            <person name="Murad R."/>
            <person name="Mortazavi A."/>
        </authorList>
    </citation>
    <scope>NUCLEOTIDE SEQUENCE [LARGE SCALE GENOMIC DNA]</scope>
    <source>
        <strain evidence="1 2">ALL</strain>
    </source>
</reference>
<name>A0A4U5LZP9_STECR</name>
<keyword evidence="2" id="KW-1185">Reference proteome</keyword>
<sequence>MSKKGLKGRSECVTFDTSLVSETLNASSFCFLILISLKPTGPRRLRNACKRKWLWCSTSIGDLTQI</sequence>
<reference evidence="1 2" key="1">
    <citation type="journal article" date="2015" name="Genome Biol.">
        <title>Comparative genomics of Steinernema reveals deeply conserved gene regulatory networks.</title>
        <authorList>
            <person name="Dillman A.R."/>
            <person name="Macchietto M."/>
            <person name="Porter C.F."/>
            <person name="Rogers A."/>
            <person name="Williams B."/>
            <person name="Antoshechkin I."/>
            <person name="Lee M.M."/>
            <person name="Goodwin Z."/>
            <person name="Lu X."/>
            <person name="Lewis E.E."/>
            <person name="Goodrich-Blair H."/>
            <person name="Stock S.P."/>
            <person name="Adams B.J."/>
            <person name="Sternberg P.W."/>
            <person name="Mortazavi A."/>
        </authorList>
    </citation>
    <scope>NUCLEOTIDE SEQUENCE [LARGE SCALE GENOMIC DNA]</scope>
    <source>
        <strain evidence="1 2">ALL</strain>
    </source>
</reference>
<dbReference type="AlphaFoldDB" id="A0A4U5LZP9"/>
<organism evidence="1 2">
    <name type="scientific">Steinernema carpocapsae</name>
    <name type="common">Entomopathogenic nematode</name>
    <dbReference type="NCBI Taxonomy" id="34508"/>
    <lineage>
        <taxon>Eukaryota</taxon>
        <taxon>Metazoa</taxon>
        <taxon>Ecdysozoa</taxon>
        <taxon>Nematoda</taxon>
        <taxon>Chromadorea</taxon>
        <taxon>Rhabditida</taxon>
        <taxon>Tylenchina</taxon>
        <taxon>Panagrolaimomorpha</taxon>
        <taxon>Strongyloidoidea</taxon>
        <taxon>Steinernematidae</taxon>
        <taxon>Steinernema</taxon>
    </lineage>
</organism>
<dbReference type="EMBL" id="AZBU02000011">
    <property type="protein sequence ID" value="TKR61830.1"/>
    <property type="molecule type" value="Genomic_DNA"/>
</dbReference>
<protein>
    <submittedName>
        <fullName evidence="1">Uncharacterized protein</fullName>
    </submittedName>
</protein>